<keyword evidence="6" id="KW-1133">Transmembrane helix</keyword>
<dbReference type="RefSeq" id="XP_014161468.1">
    <property type="nucleotide sequence ID" value="XM_014305993.1"/>
</dbReference>
<evidence type="ECO:0000256" key="8">
    <source>
        <dbReference type="PROSITE-ProRule" id="PRU00282"/>
    </source>
</evidence>
<keyword evidence="7 8" id="KW-0472">Membrane</keyword>
<name>A0A0L0GFF4_9EUKA</name>
<evidence type="ECO:0000256" key="9">
    <source>
        <dbReference type="RuleBase" id="RU000488"/>
    </source>
</evidence>
<dbReference type="OrthoDB" id="428293at2759"/>
<evidence type="ECO:0000256" key="1">
    <source>
        <dbReference type="ARBA" id="ARBA00004141"/>
    </source>
</evidence>
<dbReference type="Gene3D" id="1.50.40.10">
    <property type="entry name" value="Mitochondrial carrier domain"/>
    <property type="match status" value="1"/>
</dbReference>
<proteinExistence type="inferred from homology"/>
<protein>
    <submittedName>
        <fullName evidence="10">Uncharacterized protein</fullName>
    </submittedName>
</protein>
<evidence type="ECO:0000313" key="11">
    <source>
        <dbReference type="Proteomes" id="UP000054560"/>
    </source>
</evidence>
<evidence type="ECO:0000256" key="4">
    <source>
        <dbReference type="ARBA" id="ARBA00022692"/>
    </source>
</evidence>
<dbReference type="PANTHER" id="PTHR45683">
    <property type="entry name" value="MITOCHONDRIAL NICOTINAMIDE ADENINE DINUCLEOTIDE TRANSPORTER 1-RELATED-RELATED"/>
    <property type="match status" value="1"/>
</dbReference>
<evidence type="ECO:0000256" key="7">
    <source>
        <dbReference type="ARBA" id="ARBA00023136"/>
    </source>
</evidence>
<organism evidence="10 11">
    <name type="scientific">Sphaeroforma arctica JP610</name>
    <dbReference type="NCBI Taxonomy" id="667725"/>
    <lineage>
        <taxon>Eukaryota</taxon>
        <taxon>Ichthyosporea</taxon>
        <taxon>Ichthyophonida</taxon>
        <taxon>Sphaeroforma</taxon>
    </lineage>
</organism>
<dbReference type="eggNOG" id="KOG0764">
    <property type="taxonomic scope" value="Eukaryota"/>
</dbReference>
<dbReference type="GO" id="GO:0006862">
    <property type="term" value="P:nucleotide transport"/>
    <property type="evidence" value="ECO:0007669"/>
    <property type="project" value="InterPro"/>
</dbReference>
<keyword evidence="11" id="KW-1185">Reference proteome</keyword>
<sequence length="160" mass="17681">MLTFALLICIENIFQDSPLAIAERGRYRNTFHAAYKIVQVEGILGLYQGLAPNILGNAMAWGSYFMGYNAVKTKLQEVTGQEQLHPLYHMMAASTAGVGTQIATNPVWVIKARMCYQQPGAPDSYTGFGNAVTRIWRSEGMRGFYKGSTKYAHVSSSMKA</sequence>
<reference evidence="10 11" key="1">
    <citation type="submission" date="2011-02" db="EMBL/GenBank/DDBJ databases">
        <title>The Genome Sequence of Sphaeroforma arctica JP610.</title>
        <authorList>
            <consortium name="The Broad Institute Genome Sequencing Platform"/>
            <person name="Russ C."/>
            <person name="Cuomo C."/>
            <person name="Young S.K."/>
            <person name="Zeng Q."/>
            <person name="Gargeya S."/>
            <person name="Alvarado L."/>
            <person name="Berlin A."/>
            <person name="Chapman S.B."/>
            <person name="Chen Z."/>
            <person name="Freedman E."/>
            <person name="Gellesch M."/>
            <person name="Goldberg J."/>
            <person name="Griggs A."/>
            <person name="Gujja S."/>
            <person name="Heilman E."/>
            <person name="Heiman D."/>
            <person name="Howarth C."/>
            <person name="Mehta T."/>
            <person name="Neiman D."/>
            <person name="Pearson M."/>
            <person name="Roberts A."/>
            <person name="Saif S."/>
            <person name="Shea T."/>
            <person name="Shenoy N."/>
            <person name="Sisk P."/>
            <person name="Stolte C."/>
            <person name="Sykes S."/>
            <person name="White J."/>
            <person name="Yandava C."/>
            <person name="Burger G."/>
            <person name="Gray M.W."/>
            <person name="Holland P.W.H."/>
            <person name="King N."/>
            <person name="Lang F.B.F."/>
            <person name="Roger A.J."/>
            <person name="Ruiz-Trillo I."/>
            <person name="Haas B."/>
            <person name="Nusbaum C."/>
            <person name="Birren B."/>
        </authorList>
    </citation>
    <scope>NUCLEOTIDE SEQUENCE [LARGE SCALE GENOMIC DNA]</scope>
    <source>
        <strain evidence="10 11">JP610</strain>
    </source>
</reference>
<dbReference type="SUPFAM" id="SSF103506">
    <property type="entry name" value="Mitochondrial carrier"/>
    <property type="match status" value="1"/>
</dbReference>
<feature type="repeat" description="Solcar" evidence="8">
    <location>
        <begin position="1"/>
        <end position="74"/>
    </location>
</feature>
<evidence type="ECO:0000256" key="6">
    <source>
        <dbReference type="ARBA" id="ARBA00022989"/>
    </source>
</evidence>
<keyword evidence="4 8" id="KW-0812">Transmembrane</keyword>
<dbReference type="InterPro" id="IPR023395">
    <property type="entry name" value="MCP_dom_sf"/>
</dbReference>
<evidence type="ECO:0000313" key="10">
    <source>
        <dbReference type="EMBL" id="KNC87566.1"/>
    </source>
</evidence>
<dbReference type="GO" id="GO:0055085">
    <property type="term" value="P:transmembrane transport"/>
    <property type="evidence" value="ECO:0007669"/>
    <property type="project" value="InterPro"/>
</dbReference>
<dbReference type="GeneID" id="25900835"/>
<keyword evidence="3 9" id="KW-0813">Transport</keyword>
<evidence type="ECO:0000256" key="3">
    <source>
        <dbReference type="ARBA" id="ARBA00022448"/>
    </source>
</evidence>
<dbReference type="InterPro" id="IPR018108">
    <property type="entry name" value="MCP_transmembrane"/>
</dbReference>
<dbReference type="InterPro" id="IPR044712">
    <property type="entry name" value="SLC25A32-like"/>
</dbReference>
<dbReference type="AlphaFoldDB" id="A0A0L0GFF4"/>
<dbReference type="PROSITE" id="PS50920">
    <property type="entry name" value="SOLCAR"/>
    <property type="match status" value="2"/>
</dbReference>
<keyword evidence="5" id="KW-0677">Repeat</keyword>
<evidence type="ECO:0000256" key="2">
    <source>
        <dbReference type="ARBA" id="ARBA00006375"/>
    </source>
</evidence>
<feature type="repeat" description="Solcar" evidence="8">
    <location>
        <begin position="84"/>
        <end position="160"/>
    </location>
</feature>
<dbReference type="EMBL" id="KQ241605">
    <property type="protein sequence ID" value="KNC87566.1"/>
    <property type="molecule type" value="Genomic_DNA"/>
</dbReference>
<accession>A0A0L0GFF4</accession>
<dbReference type="Pfam" id="PF00153">
    <property type="entry name" value="Mito_carr"/>
    <property type="match status" value="2"/>
</dbReference>
<dbReference type="STRING" id="667725.A0A0L0GFF4"/>
<comment type="subcellular location">
    <subcellularLocation>
        <location evidence="1">Membrane</location>
        <topology evidence="1">Multi-pass membrane protein</topology>
    </subcellularLocation>
</comment>
<evidence type="ECO:0000256" key="5">
    <source>
        <dbReference type="ARBA" id="ARBA00022737"/>
    </source>
</evidence>
<dbReference type="Proteomes" id="UP000054560">
    <property type="component" value="Unassembled WGS sequence"/>
</dbReference>
<dbReference type="GO" id="GO:0016020">
    <property type="term" value="C:membrane"/>
    <property type="evidence" value="ECO:0007669"/>
    <property type="project" value="UniProtKB-SubCell"/>
</dbReference>
<comment type="similarity">
    <text evidence="2 9">Belongs to the mitochondrial carrier (TC 2.A.29) family.</text>
</comment>
<gene>
    <name evidence="10" type="ORF">SARC_00331</name>
</gene>